<dbReference type="KEGG" id="nwa:Nwat_2960"/>
<keyword evidence="1" id="KW-0472">Membrane</keyword>
<gene>
    <name evidence="2" type="ordered locus">Nwat_2960</name>
</gene>
<keyword evidence="1" id="KW-1133">Transmembrane helix</keyword>
<organism evidence="2 3">
    <name type="scientific">Nitrosococcus watsoni (strain C-113)</name>
    <dbReference type="NCBI Taxonomy" id="105559"/>
    <lineage>
        <taxon>Bacteria</taxon>
        <taxon>Pseudomonadati</taxon>
        <taxon>Pseudomonadota</taxon>
        <taxon>Gammaproteobacteria</taxon>
        <taxon>Chromatiales</taxon>
        <taxon>Chromatiaceae</taxon>
        <taxon>Nitrosococcus</taxon>
    </lineage>
</organism>
<dbReference type="AlphaFoldDB" id="D8KC24"/>
<keyword evidence="3" id="KW-1185">Reference proteome</keyword>
<dbReference type="EMBL" id="CP002086">
    <property type="protein sequence ID" value="ADJ29695.1"/>
    <property type="molecule type" value="Genomic_DNA"/>
</dbReference>
<evidence type="ECO:0000313" key="2">
    <source>
        <dbReference type="EMBL" id="ADJ29695.1"/>
    </source>
</evidence>
<feature type="transmembrane region" description="Helical" evidence="1">
    <location>
        <begin position="80"/>
        <end position="98"/>
    </location>
</feature>
<protein>
    <submittedName>
        <fullName evidence="2">Uncharacterized protein</fullName>
    </submittedName>
</protein>
<evidence type="ECO:0000256" key="1">
    <source>
        <dbReference type="SAM" id="Phobius"/>
    </source>
</evidence>
<feature type="transmembrane region" description="Helical" evidence="1">
    <location>
        <begin position="12"/>
        <end position="36"/>
    </location>
</feature>
<reference evidence="2 3" key="1">
    <citation type="submission" date="2010-06" db="EMBL/GenBank/DDBJ databases">
        <title>Complete sequence of chromosome of Nitrosococcus watsoni C-113.</title>
        <authorList>
            <consortium name="US DOE Joint Genome Institute"/>
            <person name="Lucas S."/>
            <person name="Copeland A."/>
            <person name="Lapidus A."/>
            <person name="Cheng J.-F."/>
            <person name="Bruce D."/>
            <person name="Goodwin L."/>
            <person name="Pitluck S."/>
            <person name="Malfatti S.A."/>
            <person name="Chain P.S.G."/>
            <person name="Land M."/>
            <person name="Hauser L."/>
            <person name="Kyrpides N."/>
            <person name="Ivanova N."/>
            <person name="Cambell M.A."/>
            <person name="Heidelberg J.F."/>
            <person name="Klotz M.G."/>
            <person name="Woyke T."/>
        </authorList>
    </citation>
    <scope>NUCLEOTIDE SEQUENCE [LARGE SCALE GENOMIC DNA]</scope>
    <source>
        <strain evidence="2 3">C-113</strain>
    </source>
</reference>
<accession>D8KC24</accession>
<name>D8KC24_NITWC</name>
<feature type="transmembrane region" description="Helical" evidence="1">
    <location>
        <begin position="48"/>
        <end position="68"/>
    </location>
</feature>
<evidence type="ECO:0000313" key="3">
    <source>
        <dbReference type="Proteomes" id="UP000000393"/>
    </source>
</evidence>
<sequence>MPFLPQNRSAWLITLSGITLLLISLWLQLPMLLVVLGFSSVSAGGGEFMVGLFLGLPALLFAATLLGITIRSQWRSRLSVILFWLSILGIFGWAVAFVR</sequence>
<dbReference type="Proteomes" id="UP000000393">
    <property type="component" value="Chromosome"/>
</dbReference>
<keyword evidence="1" id="KW-0812">Transmembrane</keyword>
<dbReference type="HOGENOM" id="CLU_2317406_0_0_6"/>
<dbReference type="STRING" id="105559.Nwat_2960"/>
<proteinExistence type="predicted"/>